<evidence type="ECO:0000313" key="1">
    <source>
        <dbReference type="EMBL" id="CAD8535602.1"/>
    </source>
</evidence>
<organism evidence="1">
    <name type="scientific">Calcidiscus leptoporus</name>
    <dbReference type="NCBI Taxonomy" id="127549"/>
    <lineage>
        <taxon>Eukaryota</taxon>
        <taxon>Haptista</taxon>
        <taxon>Haptophyta</taxon>
        <taxon>Prymnesiophyceae</taxon>
        <taxon>Coccolithales</taxon>
        <taxon>Calcidiscaceae</taxon>
        <taxon>Calcidiscus</taxon>
    </lineage>
</organism>
<proteinExistence type="predicted"/>
<name>A0A7S0IY83_9EUKA</name>
<gene>
    <name evidence="1" type="ORF">CLEP1334_LOCUS10882</name>
</gene>
<accession>A0A7S0IY83</accession>
<sequence>MAPLTALDVYPEYARELTGDWTLPDVCVTFRSTKSFTGALHGNRTHYRAHFVSRLGDAAFIRAYNEITGSYGRLTWVRPALPSDDLRRCARKSRGFALSLTVNNLYHAWFHAVPAFEAFATTLWSSAANTTFIPLVASNAGDWTGADRAWRAHAWEFSLRALTSQPTDAIAASLGELLGTPCTCFHRVDGAVAPFNPRAVTAIAGVILYLCT</sequence>
<dbReference type="EMBL" id="HBER01021614">
    <property type="protein sequence ID" value="CAD8535602.1"/>
    <property type="molecule type" value="Transcribed_RNA"/>
</dbReference>
<reference evidence="1" key="1">
    <citation type="submission" date="2021-01" db="EMBL/GenBank/DDBJ databases">
        <authorList>
            <person name="Corre E."/>
            <person name="Pelletier E."/>
            <person name="Niang G."/>
            <person name="Scheremetjew M."/>
            <person name="Finn R."/>
            <person name="Kale V."/>
            <person name="Holt S."/>
            <person name="Cochrane G."/>
            <person name="Meng A."/>
            <person name="Brown T."/>
            <person name="Cohen L."/>
        </authorList>
    </citation>
    <scope>NUCLEOTIDE SEQUENCE</scope>
    <source>
        <strain evidence="1">RCC1130</strain>
    </source>
</reference>
<dbReference type="AlphaFoldDB" id="A0A7S0IY83"/>
<protein>
    <submittedName>
        <fullName evidence="1">Uncharacterized protein</fullName>
    </submittedName>
</protein>